<dbReference type="SUPFAM" id="SSF101790">
    <property type="entry name" value="Aminomethyltransferase beta-barrel domain"/>
    <property type="match status" value="1"/>
</dbReference>
<accession>A0ABV6CRQ6</accession>
<evidence type="ECO:0000256" key="3">
    <source>
        <dbReference type="ARBA" id="ARBA00022576"/>
    </source>
</evidence>
<evidence type="ECO:0000256" key="2">
    <source>
        <dbReference type="ARBA" id="ARBA00012616"/>
    </source>
</evidence>
<dbReference type="NCBIfam" id="NF001567">
    <property type="entry name" value="PRK00389.1"/>
    <property type="match status" value="1"/>
</dbReference>
<dbReference type="Gene3D" id="3.30.1360.120">
    <property type="entry name" value="Probable tRNA modification gtpase trme, domain 1"/>
    <property type="match status" value="1"/>
</dbReference>
<dbReference type="Gene3D" id="4.10.1250.10">
    <property type="entry name" value="Aminomethyltransferase fragment"/>
    <property type="match status" value="1"/>
</dbReference>
<dbReference type="InterPro" id="IPR028896">
    <property type="entry name" value="GcvT/YgfZ/DmdA"/>
</dbReference>
<dbReference type="EC" id="2.1.2.10" evidence="2"/>
<keyword evidence="4 9" id="KW-0808">Transferase</keyword>
<feature type="domain" description="GCVT N-terminal" evidence="7">
    <location>
        <begin position="24"/>
        <end position="278"/>
    </location>
</feature>
<proteinExistence type="inferred from homology"/>
<dbReference type="SUPFAM" id="SSF103025">
    <property type="entry name" value="Folate-binding domain"/>
    <property type="match status" value="1"/>
</dbReference>
<evidence type="ECO:0000259" key="7">
    <source>
        <dbReference type="Pfam" id="PF01571"/>
    </source>
</evidence>
<dbReference type="GO" id="GO:0004047">
    <property type="term" value="F:aminomethyltransferase activity"/>
    <property type="evidence" value="ECO:0007669"/>
    <property type="project" value="UniProtKB-EC"/>
</dbReference>
<feature type="domain" description="Aminomethyltransferase C-terminal" evidence="8">
    <location>
        <begin position="302"/>
        <end position="379"/>
    </location>
</feature>
<evidence type="ECO:0000256" key="4">
    <source>
        <dbReference type="ARBA" id="ARBA00022679"/>
    </source>
</evidence>
<dbReference type="PIRSF" id="PIRSF006487">
    <property type="entry name" value="GcvT"/>
    <property type="match status" value="1"/>
</dbReference>
<comment type="caution">
    <text evidence="9">The sequence shown here is derived from an EMBL/GenBank/DDBJ whole genome shotgun (WGS) entry which is preliminary data.</text>
</comment>
<dbReference type="NCBIfam" id="NF010093">
    <property type="entry name" value="PRK13579.1"/>
    <property type="match status" value="1"/>
</dbReference>
<dbReference type="Gene3D" id="2.40.30.110">
    <property type="entry name" value="Aminomethyltransferase beta-barrel domains"/>
    <property type="match status" value="1"/>
</dbReference>
<dbReference type="Pfam" id="PF01571">
    <property type="entry name" value="GCV_T"/>
    <property type="match status" value="1"/>
</dbReference>
<dbReference type="Gene3D" id="3.30.70.1400">
    <property type="entry name" value="Aminomethyltransferase beta-barrel domains"/>
    <property type="match status" value="1"/>
</dbReference>
<dbReference type="RefSeq" id="WP_379486173.1">
    <property type="nucleotide sequence ID" value="NZ_JBHLWK010000006.1"/>
</dbReference>
<dbReference type="InterPro" id="IPR029043">
    <property type="entry name" value="GcvT/YgfZ_C"/>
</dbReference>
<comment type="catalytic activity">
    <reaction evidence="6">
        <text>N(6)-[(R)-S(8)-aminomethyldihydrolipoyl]-L-lysyl-[protein] + (6S)-5,6,7,8-tetrahydrofolate = N(6)-[(R)-dihydrolipoyl]-L-lysyl-[protein] + (6R)-5,10-methylene-5,6,7,8-tetrahydrofolate + NH4(+)</text>
        <dbReference type="Rhea" id="RHEA:16945"/>
        <dbReference type="Rhea" id="RHEA-COMP:10475"/>
        <dbReference type="Rhea" id="RHEA-COMP:10492"/>
        <dbReference type="ChEBI" id="CHEBI:15636"/>
        <dbReference type="ChEBI" id="CHEBI:28938"/>
        <dbReference type="ChEBI" id="CHEBI:57453"/>
        <dbReference type="ChEBI" id="CHEBI:83100"/>
        <dbReference type="ChEBI" id="CHEBI:83143"/>
        <dbReference type="EC" id="2.1.2.10"/>
    </reaction>
</comment>
<keyword evidence="3" id="KW-0032">Aminotransferase</keyword>
<reference evidence="9 10" key="1">
    <citation type="submission" date="2024-09" db="EMBL/GenBank/DDBJ databases">
        <authorList>
            <person name="Sun Q."/>
            <person name="Mori K."/>
        </authorList>
    </citation>
    <scope>NUCLEOTIDE SEQUENCE [LARGE SCALE GENOMIC DNA]</scope>
    <source>
        <strain evidence="9 10">CCM 7706</strain>
    </source>
</reference>
<evidence type="ECO:0000256" key="5">
    <source>
        <dbReference type="ARBA" id="ARBA00031395"/>
    </source>
</evidence>
<evidence type="ECO:0000256" key="6">
    <source>
        <dbReference type="ARBA" id="ARBA00047665"/>
    </source>
</evidence>
<dbReference type="InterPro" id="IPR006223">
    <property type="entry name" value="GcvT"/>
</dbReference>
<gene>
    <name evidence="9" type="primary">gcvT</name>
    <name evidence="9" type="ORF">ACFFJC_03915</name>
</gene>
<sequence>MSEYPVTEDEDGAEDLAPLTLPLDAWHRERGARMVEFAGYMMPVQYEGIMAEHLWTRENAGLFDVSHMGQLEVSGEGAAAALEALLPGDISALKPGRQRYSLLLDENGGILDDLMVTNRGGEYYLVVNGATKWDDIAHLREHLPDEITLNHLDEHGLLALQGPKAAEALGRLGLEPAFPGMPRLDDLKFMQAAPFFWDGRPLGVSRSGYTGEDGFEISVRGEDIAALAEALAAQDAVKPIGLGARDSLRLEAGLPLYGHDLSPETDPASAELGFAISKRRRAEGGFMGADTVLPLLSQGPARRRVGLVLDGRMAAREGAQVVVNGQEVGIVTSGGFSPSLQKPIAMAYVDSAKAAEGTPLTIAMRGKLLDAMVVPMPFVSHRYHR</sequence>
<comment type="similarity">
    <text evidence="1">Belongs to the GcvT family.</text>
</comment>
<keyword evidence="10" id="KW-1185">Reference proteome</keyword>
<dbReference type="Proteomes" id="UP001589798">
    <property type="component" value="Unassembled WGS sequence"/>
</dbReference>
<dbReference type="InterPro" id="IPR006222">
    <property type="entry name" value="GCVT_N"/>
</dbReference>
<evidence type="ECO:0000259" key="8">
    <source>
        <dbReference type="Pfam" id="PF08669"/>
    </source>
</evidence>
<dbReference type="EMBL" id="JBHLWK010000006">
    <property type="protein sequence ID" value="MFC0203415.1"/>
    <property type="molecule type" value="Genomic_DNA"/>
</dbReference>
<dbReference type="PANTHER" id="PTHR43757">
    <property type="entry name" value="AMINOMETHYLTRANSFERASE"/>
    <property type="match status" value="1"/>
</dbReference>
<organism evidence="9 10">
    <name type="scientific">Novosphingobium soli</name>
    <dbReference type="NCBI Taxonomy" id="574956"/>
    <lineage>
        <taxon>Bacteria</taxon>
        <taxon>Pseudomonadati</taxon>
        <taxon>Pseudomonadota</taxon>
        <taxon>Alphaproteobacteria</taxon>
        <taxon>Sphingomonadales</taxon>
        <taxon>Sphingomonadaceae</taxon>
        <taxon>Novosphingobium</taxon>
    </lineage>
</organism>
<evidence type="ECO:0000256" key="1">
    <source>
        <dbReference type="ARBA" id="ARBA00008609"/>
    </source>
</evidence>
<dbReference type="NCBIfam" id="TIGR00528">
    <property type="entry name" value="gcvT"/>
    <property type="match status" value="1"/>
</dbReference>
<dbReference type="Pfam" id="PF08669">
    <property type="entry name" value="GCV_T_C"/>
    <property type="match status" value="1"/>
</dbReference>
<dbReference type="InterPro" id="IPR027266">
    <property type="entry name" value="TrmE/GcvT-like"/>
</dbReference>
<protein>
    <recommendedName>
        <fullName evidence="2">aminomethyltransferase</fullName>
        <ecNumber evidence="2">2.1.2.10</ecNumber>
    </recommendedName>
    <alternativeName>
        <fullName evidence="5">Glycine cleavage system T protein</fullName>
    </alternativeName>
</protein>
<dbReference type="InterPro" id="IPR013977">
    <property type="entry name" value="GcvT_C"/>
</dbReference>
<name>A0ABV6CRQ6_9SPHN</name>
<evidence type="ECO:0000313" key="9">
    <source>
        <dbReference type="EMBL" id="MFC0203415.1"/>
    </source>
</evidence>
<dbReference type="PANTHER" id="PTHR43757:SF2">
    <property type="entry name" value="AMINOMETHYLTRANSFERASE, MITOCHONDRIAL"/>
    <property type="match status" value="1"/>
</dbReference>
<evidence type="ECO:0000313" key="10">
    <source>
        <dbReference type="Proteomes" id="UP001589798"/>
    </source>
</evidence>